<dbReference type="SMART" id="SM00184">
    <property type="entry name" value="RING"/>
    <property type="match status" value="1"/>
</dbReference>
<proteinExistence type="predicted"/>
<sequence>MNANGLIQLFNGLERNSQRFREMIYISDLLNQEEDIGPHPTPTEKIQSLETVGITETEVKQDLQCSVCLESYKIQESVRKLPCNHLFHSRCVVPWLELNGSCPLCRKTVVEEEKNRYTQ</sequence>
<evidence type="ECO:0000256" key="5">
    <source>
        <dbReference type="ARBA" id="ARBA00022723"/>
    </source>
</evidence>
<evidence type="ECO:0000256" key="9">
    <source>
        <dbReference type="PROSITE-ProRule" id="PRU00175"/>
    </source>
</evidence>
<dbReference type="InterPro" id="IPR051834">
    <property type="entry name" value="RING_finger_E3_ligase"/>
</dbReference>
<dbReference type="SUPFAM" id="SSF57850">
    <property type="entry name" value="RING/U-box"/>
    <property type="match status" value="1"/>
</dbReference>
<evidence type="ECO:0000256" key="1">
    <source>
        <dbReference type="ARBA" id="ARBA00000900"/>
    </source>
</evidence>
<dbReference type="EC" id="2.3.2.27" evidence="3"/>
<dbReference type="Pfam" id="PF13639">
    <property type="entry name" value="zf-RING_2"/>
    <property type="match status" value="1"/>
</dbReference>
<protein>
    <recommendedName>
        <fullName evidence="3">RING-type E3 ubiquitin transferase</fullName>
        <ecNumber evidence="3">2.3.2.27</ecNumber>
    </recommendedName>
</protein>
<keyword evidence="4" id="KW-0808">Transferase</keyword>
<dbReference type="EMBL" id="JAVRJZ010000935">
    <property type="protein sequence ID" value="KAK2702072.1"/>
    <property type="molecule type" value="Genomic_DNA"/>
</dbReference>
<evidence type="ECO:0000256" key="3">
    <source>
        <dbReference type="ARBA" id="ARBA00012483"/>
    </source>
</evidence>
<comment type="catalytic activity">
    <reaction evidence="1">
        <text>S-ubiquitinyl-[E2 ubiquitin-conjugating enzyme]-L-cysteine + [acceptor protein]-L-lysine = [E2 ubiquitin-conjugating enzyme]-L-cysteine + N(6)-ubiquitinyl-[acceptor protein]-L-lysine.</text>
        <dbReference type="EC" id="2.3.2.27"/>
    </reaction>
</comment>
<dbReference type="Gene3D" id="3.30.40.10">
    <property type="entry name" value="Zinc/RING finger domain, C3HC4 (zinc finger)"/>
    <property type="match status" value="1"/>
</dbReference>
<evidence type="ECO:0000313" key="12">
    <source>
        <dbReference type="Proteomes" id="UP001187531"/>
    </source>
</evidence>
<dbReference type="GO" id="GO:0006511">
    <property type="term" value="P:ubiquitin-dependent protein catabolic process"/>
    <property type="evidence" value="ECO:0007669"/>
    <property type="project" value="TreeGrafter"/>
</dbReference>
<feature type="domain" description="RING-type" evidence="10">
    <location>
        <begin position="65"/>
        <end position="106"/>
    </location>
</feature>
<dbReference type="PANTHER" id="PTHR45931:SF3">
    <property type="entry name" value="RING ZINC FINGER-CONTAINING PROTEIN"/>
    <property type="match status" value="1"/>
</dbReference>
<evidence type="ECO:0000259" key="10">
    <source>
        <dbReference type="PROSITE" id="PS50089"/>
    </source>
</evidence>
<keyword evidence="8" id="KW-0862">Zinc</keyword>
<comment type="caution">
    <text evidence="11">The sequence shown here is derived from an EMBL/GenBank/DDBJ whole genome shotgun (WGS) entry which is preliminary data.</text>
</comment>
<keyword evidence="6 9" id="KW-0863">Zinc-finger</keyword>
<comment type="pathway">
    <text evidence="2">Protein modification; protein ubiquitination.</text>
</comment>
<evidence type="ECO:0000256" key="6">
    <source>
        <dbReference type="ARBA" id="ARBA00022771"/>
    </source>
</evidence>
<evidence type="ECO:0000313" key="11">
    <source>
        <dbReference type="EMBL" id="KAK2702072.1"/>
    </source>
</evidence>
<dbReference type="InterPro" id="IPR001841">
    <property type="entry name" value="Znf_RING"/>
</dbReference>
<dbReference type="GO" id="GO:0008270">
    <property type="term" value="F:zinc ion binding"/>
    <property type="evidence" value="ECO:0007669"/>
    <property type="project" value="UniProtKB-KW"/>
</dbReference>
<dbReference type="FunFam" id="3.30.40.10:FF:000069">
    <property type="entry name" value="E3 ubiquitin-protein ligase RNF115"/>
    <property type="match status" value="1"/>
</dbReference>
<dbReference type="GO" id="GO:0061630">
    <property type="term" value="F:ubiquitin protein ligase activity"/>
    <property type="evidence" value="ECO:0007669"/>
    <property type="project" value="UniProtKB-EC"/>
</dbReference>
<evidence type="ECO:0000256" key="7">
    <source>
        <dbReference type="ARBA" id="ARBA00022786"/>
    </source>
</evidence>
<evidence type="ECO:0000256" key="2">
    <source>
        <dbReference type="ARBA" id="ARBA00004906"/>
    </source>
</evidence>
<reference evidence="11" key="1">
    <citation type="submission" date="2023-07" db="EMBL/GenBank/DDBJ databases">
        <title>Chromosome-level genome assembly of Artemia franciscana.</title>
        <authorList>
            <person name="Jo E."/>
        </authorList>
    </citation>
    <scope>NUCLEOTIDE SEQUENCE</scope>
    <source>
        <tissue evidence="11">Whole body</tissue>
    </source>
</reference>
<name>A0AA88KT52_ARTSF</name>
<keyword evidence="12" id="KW-1185">Reference proteome</keyword>
<dbReference type="AlphaFoldDB" id="A0AA88KT52"/>
<dbReference type="InterPro" id="IPR013083">
    <property type="entry name" value="Znf_RING/FYVE/PHD"/>
</dbReference>
<organism evidence="11 12">
    <name type="scientific">Artemia franciscana</name>
    <name type="common">Brine shrimp</name>
    <name type="synonym">Artemia sanfranciscana</name>
    <dbReference type="NCBI Taxonomy" id="6661"/>
    <lineage>
        <taxon>Eukaryota</taxon>
        <taxon>Metazoa</taxon>
        <taxon>Ecdysozoa</taxon>
        <taxon>Arthropoda</taxon>
        <taxon>Crustacea</taxon>
        <taxon>Branchiopoda</taxon>
        <taxon>Anostraca</taxon>
        <taxon>Artemiidae</taxon>
        <taxon>Artemia</taxon>
    </lineage>
</organism>
<dbReference type="GO" id="GO:0000209">
    <property type="term" value="P:protein polyubiquitination"/>
    <property type="evidence" value="ECO:0007669"/>
    <property type="project" value="UniProtKB-ARBA"/>
</dbReference>
<evidence type="ECO:0000256" key="4">
    <source>
        <dbReference type="ARBA" id="ARBA00022679"/>
    </source>
</evidence>
<gene>
    <name evidence="11" type="ORF">QYM36_019315</name>
</gene>
<dbReference type="PROSITE" id="PS50089">
    <property type="entry name" value="ZF_RING_2"/>
    <property type="match status" value="1"/>
</dbReference>
<keyword evidence="7" id="KW-0833">Ubl conjugation pathway</keyword>
<dbReference type="PANTHER" id="PTHR45931">
    <property type="entry name" value="SI:CH211-59O9.10"/>
    <property type="match status" value="1"/>
</dbReference>
<dbReference type="Proteomes" id="UP001187531">
    <property type="component" value="Unassembled WGS sequence"/>
</dbReference>
<evidence type="ECO:0000256" key="8">
    <source>
        <dbReference type="ARBA" id="ARBA00022833"/>
    </source>
</evidence>
<dbReference type="GO" id="GO:0005634">
    <property type="term" value="C:nucleus"/>
    <property type="evidence" value="ECO:0007669"/>
    <property type="project" value="TreeGrafter"/>
</dbReference>
<keyword evidence="5" id="KW-0479">Metal-binding</keyword>
<accession>A0AA88KT52</accession>